<reference evidence="1" key="2">
    <citation type="submission" date="2022-06" db="UniProtKB">
        <authorList>
            <consortium name="EnsemblMetazoa"/>
        </authorList>
    </citation>
    <scope>IDENTIFICATION</scope>
    <source>
        <strain evidence="1">PS312</strain>
    </source>
</reference>
<protein>
    <submittedName>
        <fullName evidence="1">Uncharacterized protein</fullName>
    </submittedName>
</protein>
<gene>
    <name evidence="1" type="primary">WBGene00280474</name>
</gene>
<reference evidence="2" key="1">
    <citation type="journal article" date="2008" name="Nat. Genet.">
        <title>The Pristionchus pacificus genome provides a unique perspective on nematode lifestyle and parasitism.</title>
        <authorList>
            <person name="Dieterich C."/>
            <person name="Clifton S.W."/>
            <person name="Schuster L.N."/>
            <person name="Chinwalla A."/>
            <person name="Delehaunty K."/>
            <person name="Dinkelacker I."/>
            <person name="Fulton L."/>
            <person name="Fulton R."/>
            <person name="Godfrey J."/>
            <person name="Minx P."/>
            <person name="Mitreva M."/>
            <person name="Roeseler W."/>
            <person name="Tian H."/>
            <person name="Witte H."/>
            <person name="Yang S.P."/>
            <person name="Wilson R.K."/>
            <person name="Sommer R.J."/>
        </authorList>
    </citation>
    <scope>NUCLEOTIDE SEQUENCE [LARGE SCALE GENOMIC DNA]</scope>
    <source>
        <strain evidence="2">PS312</strain>
    </source>
</reference>
<dbReference type="EnsemblMetazoa" id="PPA42105.1">
    <property type="protein sequence ID" value="PPA42105.1"/>
    <property type="gene ID" value="WBGene00280474"/>
</dbReference>
<evidence type="ECO:0000313" key="1">
    <source>
        <dbReference type="EnsemblMetazoa" id="PPA42105.1"/>
    </source>
</evidence>
<accession>A0A8R1Z3U7</accession>
<name>A0A2A6BZZ4_PRIPA</name>
<accession>A0A2A6BZZ4</accession>
<dbReference type="AlphaFoldDB" id="A0A2A6BZZ4"/>
<keyword evidence="2" id="KW-1185">Reference proteome</keyword>
<proteinExistence type="predicted"/>
<dbReference type="Proteomes" id="UP000005239">
    <property type="component" value="Unassembled WGS sequence"/>
</dbReference>
<evidence type="ECO:0000313" key="2">
    <source>
        <dbReference type="Proteomes" id="UP000005239"/>
    </source>
</evidence>
<sequence length="173" mass="19263">FIQPSEVVVESAVKEEDLCISVNDFEDVNKVAFEKFLIDLEHRARTSTDMIYGIFNFEGIMGSGYSKICKTVFAELFGYRAYDVLGEYIRRELAPVQTIYFQRALTMSPTRPASPSSLSPERPAAAVAAASVDRHNLDAVEPSRDTPLTADDYALALQLGTDIPEDELAIYVR</sequence>
<organism evidence="1 2">
    <name type="scientific">Pristionchus pacificus</name>
    <name type="common">Parasitic nematode worm</name>
    <dbReference type="NCBI Taxonomy" id="54126"/>
    <lineage>
        <taxon>Eukaryota</taxon>
        <taxon>Metazoa</taxon>
        <taxon>Ecdysozoa</taxon>
        <taxon>Nematoda</taxon>
        <taxon>Chromadorea</taxon>
        <taxon>Rhabditida</taxon>
        <taxon>Rhabditina</taxon>
        <taxon>Diplogasteromorpha</taxon>
        <taxon>Diplogasteroidea</taxon>
        <taxon>Neodiplogasteridae</taxon>
        <taxon>Pristionchus</taxon>
    </lineage>
</organism>